<organism evidence="2 3">
    <name type="scientific">Lacticaseibacillus pantheris DSM 15945 = JCM 12539 = NBRC 106106</name>
    <dbReference type="NCBI Taxonomy" id="1423783"/>
    <lineage>
        <taxon>Bacteria</taxon>
        <taxon>Bacillati</taxon>
        <taxon>Bacillota</taxon>
        <taxon>Bacilli</taxon>
        <taxon>Lactobacillales</taxon>
        <taxon>Lactobacillaceae</taxon>
        <taxon>Lacticaseibacillus</taxon>
    </lineage>
</organism>
<name>A0A0R1U622_9LACO</name>
<evidence type="ECO:0000313" key="3">
    <source>
        <dbReference type="Proteomes" id="UP000051922"/>
    </source>
</evidence>
<feature type="compositionally biased region" description="Gly residues" evidence="1">
    <location>
        <begin position="315"/>
        <end position="332"/>
    </location>
</feature>
<dbReference type="Proteomes" id="UP000051922">
    <property type="component" value="Unassembled WGS sequence"/>
</dbReference>
<evidence type="ECO:0000256" key="1">
    <source>
        <dbReference type="SAM" id="MobiDB-lite"/>
    </source>
</evidence>
<feature type="compositionally biased region" description="Low complexity" evidence="1">
    <location>
        <begin position="333"/>
        <end position="350"/>
    </location>
</feature>
<feature type="region of interest" description="Disordered" evidence="1">
    <location>
        <begin position="231"/>
        <end position="274"/>
    </location>
</feature>
<proteinExistence type="predicted"/>
<comment type="caution">
    <text evidence="2">The sequence shown here is derived from an EMBL/GenBank/DDBJ whole genome shotgun (WGS) entry which is preliminary data.</text>
</comment>
<dbReference type="AlphaFoldDB" id="A0A0R1U622"/>
<dbReference type="PATRIC" id="fig|1423783.4.peg.758"/>
<reference evidence="2 3" key="1">
    <citation type="journal article" date="2015" name="Genome Announc.">
        <title>Expanding the biotechnology potential of lactobacilli through comparative genomics of 213 strains and associated genera.</title>
        <authorList>
            <person name="Sun Z."/>
            <person name="Harris H.M."/>
            <person name="McCann A."/>
            <person name="Guo C."/>
            <person name="Argimon S."/>
            <person name="Zhang W."/>
            <person name="Yang X."/>
            <person name="Jeffery I.B."/>
            <person name="Cooney J.C."/>
            <person name="Kagawa T.F."/>
            <person name="Liu W."/>
            <person name="Song Y."/>
            <person name="Salvetti E."/>
            <person name="Wrobel A."/>
            <person name="Rasinkangas P."/>
            <person name="Parkhill J."/>
            <person name="Rea M.C."/>
            <person name="O'Sullivan O."/>
            <person name="Ritari J."/>
            <person name="Douillard F.P."/>
            <person name="Paul Ross R."/>
            <person name="Yang R."/>
            <person name="Briner A.E."/>
            <person name="Felis G.E."/>
            <person name="de Vos W.M."/>
            <person name="Barrangou R."/>
            <person name="Klaenhammer T.R."/>
            <person name="Caufield P.W."/>
            <person name="Cui Y."/>
            <person name="Zhang H."/>
            <person name="O'Toole P.W."/>
        </authorList>
    </citation>
    <scope>NUCLEOTIDE SEQUENCE [LARGE SCALE GENOMIC DNA]</scope>
    <source>
        <strain evidence="2 3">DSM 15945</strain>
    </source>
</reference>
<keyword evidence="3" id="KW-1185">Reference proteome</keyword>
<feature type="compositionally biased region" description="Low complexity" evidence="1">
    <location>
        <begin position="231"/>
        <end position="265"/>
    </location>
</feature>
<accession>A0A0R1U622</accession>
<dbReference type="EMBL" id="AZFJ01000044">
    <property type="protein sequence ID" value="KRL86485.1"/>
    <property type="molecule type" value="Genomic_DNA"/>
</dbReference>
<feature type="compositionally biased region" description="Low complexity" evidence="1">
    <location>
        <begin position="295"/>
        <end position="314"/>
    </location>
</feature>
<sequence>MGMVMLAAAMVLGGCGQGEATSTTAKNTHTDAAVVRLDQAVDKLFSNDQHNLPADKLTDKQIQAAHTLYNKAVARGSKLTNADVKLVNRADRDISKAKHFFAVTSGLKDALGDSQVIVPDYNADNLVAAWGDVSSYSVFVTKYGDQMKLVNQEVAAVKLVQKLYDGTLGDVTNSNGTESKNYSVKSNVTADAIAAAKKAVNAVKVDAFKTRYMKYVDAAQDAVDAAADSSSAAATSSSADATDASSSSSDDNANATSSSGTTGNSGSSGSGNSGYSSGYNSGYSSSYGTGGGSGSSYTGSGNSGSQGSTSSDGGNTSGSTGGTDSGSTGGSGESDTTGAGASSNSSSDDAQYTGNWSGGI</sequence>
<feature type="region of interest" description="Disordered" evidence="1">
    <location>
        <begin position="287"/>
        <end position="360"/>
    </location>
</feature>
<protein>
    <submittedName>
        <fullName evidence="2">Uncharacterized protein</fullName>
    </submittedName>
</protein>
<gene>
    <name evidence="2" type="ORF">FC50_GL000734</name>
</gene>
<evidence type="ECO:0000313" key="2">
    <source>
        <dbReference type="EMBL" id="KRL86485.1"/>
    </source>
</evidence>